<dbReference type="Proteomes" id="UP001152747">
    <property type="component" value="Unassembled WGS sequence"/>
</dbReference>
<reference evidence="3" key="1">
    <citation type="submission" date="2022-11" db="EMBL/GenBank/DDBJ databases">
        <authorList>
            <person name="Kikuchi T."/>
        </authorList>
    </citation>
    <scope>NUCLEOTIDE SEQUENCE</scope>
    <source>
        <strain evidence="3">PS1010</strain>
    </source>
</reference>
<dbReference type="SUPFAM" id="SSF55550">
    <property type="entry name" value="SH2 domain"/>
    <property type="match status" value="1"/>
</dbReference>
<evidence type="ECO:0000313" key="3">
    <source>
        <dbReference type="EMBL" id="CAI5445678.1"/>
    </source>
</evidence>
<dbReference type="SMART" id="SM00252">
    <property type="entry name" value="SH2"/>
    <property type="match status" value="1"/>
</dbReference>
<evidence type="ECO:0000256" key="1">
    <source>
        <dbReference type="PROSITE-ProRule" id="PRU00191"/>
    </source>
</evidence>
<dbReference type="OrthoDB" id="5799443at2759"/>
<dbReference type="EMBL" id="CANHGI010000003">
    <property type="protein sequence ID" value="CAI5445678.1"/>
    <property type="molecule type" value="Genomic_DNA"/>
</dbReference>
<comment type="caution">
    <text evidence="3">The sequence shown here is derived from an EMBL/GenBank/DDBJ whole genome shotgun (WGS) entry which is preliminary data.</text>
</comment>
<dbReference type="InterPro" id="IPR036860">
    <property type="entry name" value="SH2_dom_sf"/>
</dbReference>
<dbReference type="InterPro" id="IPR000980">
    <property type="entry name" value="SH2"/>
</dbReference>
<dbReference type="AlphaFoldDB" id="A0A9P1IJN0"/>
<evidence type="ECO:0000313" key="4">
    <source>
        <dbReference type="Proteomes" id="UP001152747"/>
    </source>
</evidence>
<accession>A0A9P1IJN0</accession>
<feature type="domain" description="SH2" evidence="2">
    <location>
        <begin position="117"/>
        <end position="212"/>
    </location>
</feature>
<sequence length="221" mass="25798">MTINNSRRRFSALIESLQKISNFMKAPCEPHYRSLSTGDLVANDEDFAEIQFKNTPTTSSLPAHFDDLDRVPMIFKEAKKSRLLSQHSEKAREMTRHGSVENFGIAKLREIHVAQTWFFMDLEPKKAERILMQNGFIEGSFLVSFFKNQYILTIWRGEFAQHLFIRTSFSKKTGEIQFQLDIDRKFSNLVELTDYYCNHKGYILQSKLTEGVSKIIRRSRA</sequence>
<dbReference type="PROSITE" id="PS50001">
    <property type="entry name" value="SH2"/>
    <property type="match status" value="1"/>
</dbReference>
<evidence type="ECO:0000259" key="2">
    <source>
        <dbReference type="PROSITE" id="PS50001"/>
    </source>
</evidence>
<keyword evidence="1" id="KW-0727">SH2 domain</keyword>
<proteinExistence type="predicted"/>
<gene>
    <name evidence="3" type="ORF">CAMP_LOCUS8315</name>
</gene>
<keyword evidence="4" id="KW-1185">Reference proteome</keyword>
<protein>
    <recommendedName>
        <fullName evidence="2">SH2 domain-containing protein</fullName>
    </recommendedName>
</protein>
<dbReference type="Gene3D" id="3.30.505.10">
    <property type="entry name" value="SH2 domain"/>
    <property type="match status" value="1"/>
</dbReference>
<name>A0A9P1IJN0_9PELO</name>
<organism evidence="3 4">
    <name type="scientific">Caenorhabditis angaria</name>
    <dbReference type="NCBI Taxonomy" id="860376"/>
    <lineage>
        <taxon>Eukaryota</taxon>
        <taxon>Metazoa</taxon>
        <taxon>Ecdysozoa</taxon>
        <taxon>Nematoda</taxon>
        <taxon>Chromadorea</taxon>
        <taxon>Rhabditida</taxon>
        <taxon>Rhabditina</taxon>
        <taxon>Rhabditomorpha</taxon>
        <taxon>Rhabditoidea</taxon>
        <taxon>Rhabditidae</taxon>
        <taxon>Peloderinae</taxon>
        <taxon>Caenorhabditis</taxon>
    </lineage>
</organism>
<dbReference type="Pfam" id="PF00017">
    <property type="entry name" value="SH2"/>
    <property type="match status" value="1"/>
</dbReference>